<dbReference type="EMBL" id="AFQF01003432">
    <property type="protein sequence ID" value="EGU75692.1"/>
    <property type="molecule type" value="Genomic_DNA"/>
</dbReference>
<evidence type="ECO:0008006" key="4">
    <source>
        <dbReference type="Google" id="ProtNLM"/>
    </source>
</evidence>
<reference evidence="3" key="1">
    <citation type="journal article" date="2012" name="Mol. Plant Microbe Interact.">
        <title>A highly conserved effector in Fusarium oxysporum is required for full virulence on Arabidopsis.</title>
        <authorList>
            <person name="Thatcher L.F."/>
            <person name="Gardiner D.M."/>
            <person name="Kazan K."/>
            <person name="Manners J."/>
        </authorList>
    </citation>
    <scope>NUCLEOTIDE SEQUENCE [LARGE SCALE GENOMIC DNA]</scope>
    <source>
        <strain evidence="3">Fo5176</strain>
    </source>
</reference>
<gene>
    <name evidence="3" type="ORF">FOXB_13800</name>
</gene>
<keyword evidence="2" id="KW-0732">Signal</keyword>
<comment type="caution">
    <text evidence="3">The sequence shown here is derived from an EMBL/GenBank/DDBJ whole genome shotgun (WGS) entry which is preliminary data.</text>
</comment>
<accession>F9G568</accession>
<evidence type="ECO:0000256" key="1">
    <source>
        <dbReference type="SAM" id="MobiDB-lite"/>
    </source>
</evidence>
<dbReference type="OrthoDB" id="3641682at2759"/>
<sequence>MTGAPWMRCHETALLALILRRLVLNYLSDSNLYEEFKTLIVEYRTSHAEDKRVLELMVDVMGPDWTAFIVSARTLASFSVLSTIECSLNIYYRRLGDVLVAASKKQQADRMGEYHDAEFPLRIVFTAVSFKLIEELSEQILPSGIRPKAFDMKPRVCQTLAEQIREAFHFSKAKKLTSAPVRTHVATEKLGGSFRTINSEHEGIQGEPCWKLGGYSMYHASQPGKLLGANNDDDYIKSLDQSNVENGGVDLLALQKSIRGDMIRPLGMTLESIGLSCGLNPKHKVNNQNLLSLSVASNGITREFNLDDTFVASQRDPAARTTYRMQCKSIPFTFNHIDISTPKIEETKWSGILDQQAERLMLVKNDNEKLRSLLQHHPEHEVFLTRGNKAKIDHQHESTRFLAADSRLHSKSKMRFVYAISLLLSVTSAALIRLTFTLNVEDSKSSLVVYRAIGGGLIGERCGRKFPAKDTIDFSMINSSGEGNFTVGNNTYRVHQDPVFAGGPICRTEMSPPYISIHCGKLWWNITNSTLPTMEGPCFANITQEESSLDGDLDPDWNPFLKPYLVNKHIGYLLFRRMGAPNIDGSGWPHLRYRYRQVSDNVHCHNDEGCSVGSTKGKTEAFGWTATANIDFVALGFTVTESYNIGSSYTCNGGPNDTVCVWYKVANTAYVGRVPDVFLPMNDCDKHSKQVLIAAPNLDNDGGGYVCKLNEECKAMNIEYWDCHGQKRAGLTYCPPPGHPPKLDPDKGLLTQCVQGRARKAKEIRQRKELKAKLGKEKWKQHEKARKKREEELKKQEKARWKEQKKAISEEAKRKGDSPTQV</sequence>
<feature type="chain" id="PRO_5003383799" description="Ig-like domain-containing protein" evidence="2">
    <location>
        <begin position="26"/>
        <end position="822"/>
    </location>
</feature>
<organism evidence="3">
    <name type="scientific">Fusarium oxysporum (strain Fo5176)</name>
    <name type="common">Fusarium vascular wilt</name>
    <dbReference type="NCBI Taxonomy" id="660025"/>
    <lineage>
        <taxon>Eukaryota</taxon>
        <taxon>Fungi</taxon>
        <taxon>Dikarya</taxon>
        <taxon>Ascomycota</taxon>
        <taxon>Pezizomycotina</taxon>
        <taxon>Sordariomycetes</taxon>
        <taxon>Hypocreomycetidae</taxon>
        <taxon>Hypocreales</taxon>
        <taxon>Nectriaceae</taxon>
        <taxon>Fusarium</taxon>
        <taxon>Fusarium oxysporum species complex</taxon>
    </lineage>
</organism>
<dbReference type="AlphaFoldDB" id="F9G568"/>
<feature type="region of interest" description="Disordered" evidence="1">
    <location>
        <begin position="762"/>
        <end position="822"/>
    </location>
</feature>
<feature type="signal peptide" evidence="2">
    <location>
        <begin position="1"/>
        <end position="25"/>
    </location>
</feature>
<name>F9G568_FUSOF</name>
<evidence type="ECO:0000313" key="3">
    <source>
        <dbReference type="EMBL" id="EGU75692.1"/>
    </source>
</evidence>
<proteinExistence type="predicted"/>
<evidence type="ECO:0000256" key="2">
    <source>
        <dbReference type="SAM" id="SignalP"/>
    </source>
</evidence>
<protein>
    <recommendedName>
        <fullName evidence="4">Ig-like domain-containing protein</fullName>
    </recommendedName>
</protein>